<dbReference type="RefSeq" id="XP_004367833.1">
    <property type="nucleotide sequence ID" value="XM_004367776.1"/>
</dbReference>
<accession>L8HK95</accession>
<dbReference type="VEuPathDB" id="AmoebaDB:ACA1_287790"/>
<reference evidence="1 2" key="1">
    <citation type="journal article" date="2013" name="Genome Biol.">
        <title>Genome of Acanthamoeba castellanii highlights extensive lateral gene transfer and early evolution of tyrosine kinase signaling.</title>
        <authorList>
            <person name="Clarke M."/>
            <person name="Lohan A.J."/>
            <person name="Liu B."/>
            <person name="Lagkouvardos I."/>
            <person name="Roy S."/>
            <person name="Zafar N."/>
            <person name="Bertelli C."/>
            <person name="Schilde C."/>
            <person name="Kianianmomeni A."/>
            <person name="Burglin T.R."/>
            <person name="Frech C."/>
            <person name="Turcotte B."/>
            <person name="Kopec K.O."/>
            <person name="Synnott J.M."/>
            <person name="Choo C."/>
            <person name="Paponov I."/>
            <person name="Finkler A."/>
            <person name="Soon Heng Tan C."/>
            <person name="Hutchins A.P."/>
            <person name="Weinmeier T."/>
            <person name="Rattei T."/>
            <person name="Chu J.S."/>
            <person name="Gimenez G."/>
            <person name="Irimia M."/>
            <person name="Rigden D.J."/>
            <person name="Fitzpatrick D.A."/>
            <person name="Lorenzo-Morales J."/>
            <person name="Bateman A."/>
            <person name="Chiu C.H."/>
            <person name="Tang P."/>
            <person name="Hegemann P."/>
            <person name="Fromm H."/>
            <person name="Raoult D."/>
            <person name="Greub G."/>
            <person name="Miranda-Saavedra D."/>
            <person name="Chen N."/>
            <person name="Nash P."/>
            <person name="Ginger M.L."/>
            <person name="Horn M."/>
            <person name="Schaap P."/>
            <person name="Caler L."/>
            <person name="Loftus B."/>
        </authorList>
    </citation>
    <scope>NUCLEOTIDE SEQUENCE [LARGE SCALE GENOMIC DNA]</scope>
    <source>
        <strain evidence="1 2">Neff</strain>
    </source>
</reference>
<dbReference type="GeneID" id="14926121"/>
<evidence type="ECO:0000313" key="2">
    <source>
        <dbReference type="Proteomes" id="UP000011083"/>
    </source>
</evidence>
<sequence>MYFPAPDDVPPSPFRTPGFTTHFPRLTSLARNLLSDEGYDLPFHFRLGHANVSSSPAYPLSKTELLMRKRGKNSARLVFSHTTPTNSRLVFGMNGVGQLEGELFSSFAAGAAEEEEATAAGVDEPASHVEDGRGVRWGYDAGFEAVNNCPAPSYIDFFWEHSYHISTNNYLRGGFVVGGMLPGSMLPFAFDAGGVDLGATLQAVRGPWALGMDCQVRTMWLDLTGGRCFLNSVVAYQKPTFALTMNMHGFGERFIASAVANPVGLYRAFCKTNTAKDEDLYNCTWLAENKIKFDILNLGVGNNAYRLSVHSSSLVRLYRNTHVKLSSSLQADVLPFDPNTARIGLSLVFVV</sequence>
<evidence type="ECO:0000313" key="1">
    <source>
        <dbReference type="EMBL" id="ELR25078.1"/>
    </source>
</evidence>
<keyword evidence="2" id="KW-1185">Reference proteome</keyword>
<dbReference type="AlphaFoldDB" id="L8HK95"/>
<dbReference type="KEGG" id="acan:ACA1_287790"/>
<protein>
    <submittedName>
        <fullName evidence="1">Uncharacterized protein</fullName>
    </submittedName>
</protein>
<dbReference type="Proteomes" id="UP000011083">
    <property type="component" value="Unassembled WGS sequence"/>
</dbReference>
<proteinExistence type="predicted"/>
<dbReference type="EMBL" id="KB007805">
    <property type="protein sequence ID" value="ELR25078.1"/>
    <property type="molecule type" value="Genomic_DNA"/>
</dbReference>
<organism evidence="1 2">
    <name type="scientific">Acanthamoeba castellanii (strain ATCC 30010 / Neff)</name>
    <dbReference type="NCBI Taxonomy" id="1257118"/>
    <lineage>
        <taxon>Eukaryota</taxon>
        <taxon>Amoebozoa</taxon>
        <taxon>Discosea</taxon>
        <taxon>Longamoebia</taxon>
        <taxon>Centramoebida</taxon>
        <taxon>Acanthamoebidae</taxon>
        <taxon>Acanthamoeba</taxon>
    </lineage>
</organism>
<gene>
    <name evidence="1" type="ORF">ACA1_287790</name>
</gene>
<name>L8HK95_ACACF</name>